<feature type="chain" id="PRO_5014655417" evidence="5">
    <location>
        <begin position="40"/>
        <end position="292"/>
    </location>
</feature>
<keyword evidence="4" id="KW-1133">Transmembrane helix</keyword>
<organism evidence="6 7">
    <name type="scientific">Mariprofundus ferrinatatus</name>
    <dbReference type="NCBI Taxonomy" id="1921087"/>
    <lineage>
        <taxon>Bacteria</taxon>
        <taxon>Pseudomonadati</taxon>
        <taxon>Pseudomonadota</taxon>
        <taxon>Candidatius Mariprofundia</taxon>
        <taxon>Mariprofundales</taxon>
        <taxon>Mariprofundaceae</taxon>
        <taxon>Mariprofundus</taxon>
    </lineage>
</organism>
<comment type="similarity">
    <text evidence="1">Belongs to the SCO1/2 family.</text>
</comment>
<feature type="binding site" evidence="2">
    <location>
        <position position="100"/>
    </location>
    <ligand>
        <name>Cu cation</name>
        <dbReference type="ChEBI" id="CHEBI:23378"/>
    </ligand>
</feature>
<dbReference type="SUPFAM" id="SSF52833">
    <property type="entry name" value="Thioredoxin-like"/>
    <property type="match status" value="1"/>
</dbReference>
<feature type="transmembrane region" description="Helical" evidence="4">
    <location>
        <begin position="260"/>
        <end position="283"/>
    </location>
</feature>
<dbReference type="EMBL" id="CP018800">
    <property type="protein sequence ID" value="ATX81568.1"/>
    <property type="molecule type" value="Genomic_DNA"/>
</dbReference>
<evidence type="ECO:0000256" key="1">
    <source>
        <dbReference type="ARBA" id="ARBA00010996"/>
    </source>
</evidence>
<evidence type="ECO:0000256" key="5">
    <source>
        <dbReference type="SAM" id="SignalP"/>
    </source>
</evidence>
<keyword evidence="3" id="KW-1015">Disulfide bond</keyword>
<evidence type="ECO:0000313" key="7">
    <source>
        <dbReference type="Proteomes" id="UP000231637"/>
    </source>
</evidence>
<keyword evidence="2" id="KW-0479">Metal-binding</keyword>
<dbReference type="InterPro" id="IPR003782">
    <property type="entry name" value="SCO1/SenC"/>
</dbReference>
<keyword evidence="4" id="KW-0812">Transmembrane</keyword>
<dbReference type="Pfam" id="PF02630">
    <property type="entry name" value="SCO1-SenC"/>
    <property type="match status" value="1"/>
</dbReference>
<reference evidence="6 7" key="1">
    <citation type="submission" date="2016-12" db="EMBL/GenBank/DDBJ databases">
        <title>Isolation and genomic insights into novel planktonic Zetaproteobacteria from stratified waters of the Chesapeake Bay.</title>
        <authorList>
            <person name="McAllister S.M."/>
            <person name="Kato S."/>
            <person name="Chan C.S."/>
            <person name="Chiu B.K."/>
            <person name="Field E.K."/>
        </authorList>
    </citation>
    <scope>NUCLEOTIDE SEQUENCE [LARGE SCALE GENOMIC DNA]</scope>
    <source>
        <strain evidence="6 7">CP-8</strain>
    </source>
</reference>
<evidence type="ECO:0000313" key="6">
    <source>
        <dbReference type="EMBL" id="ATX81568.1"/>
    </source>
</evidence>
<feature type="binding site" evidence="2">
    <location>
        <position position="104"/>
    </location>
    <ligand>
        <name>Cu cation</name>
        <dbReference type="ChEBI" id="CHEBI:23378"/>
    </ligand>
</feature>
<sequence>MNLTSSYSAKSSWLSLRKLALTMAVSAVAMLGYANGANAAYGNVTKESLVDPSILKIDEIKFLGEKVDYDFVLQDESGADFKLGSMIGKPLVLAFSYYTCDGACSVINKNLAETLKGVERWKIGQDYNVLTVSFDQNDTPATLVDFMEKSGFSGGQLPSGWKMTTMREKENIEKLTGSMGFKFFWSPRDALFLHPNVYIMLSPKGRVTRYLYGGTITPTDMELAITKAMGEKIAAANVIDFVVGACYSYNYKDGKYTINIPLFVAAGGLIFGLLLIAGSFSYMKFRRVKHEI</sequence>
<dbReference type="PANTHER" id="PTHR12151">
    <property type="entry name" value="ELECTRON TRANSPORT PROTIN SCO1/SENC FAMILY MEMBER"/>
    <property type="match status" value="1"/>
</dbReference>
<dbReference type="CDD" id="cd02968">
    <property type="entry name" value="SCO"/>
    <property type="match status" value="1"/>
</dbReference>
<accession>A0A2K8L2L6</accession>
<dbReference type="AlphaFoldDB" id="A0A2K8L2L6"/>
<dbReference type="Gene3D" id="3.40.30.10">
    <property type="entry name" value="Glutaredoxin"/>
    <property type="match status" value="1"/>
</dbReference>
<dbReference type="KEGG" id="mfn:Ga0123462_0698"/>
<proteinExistence type="inferred from homology"/>
<dbReference type="InterPro" id="IPR036249">
    <property type="entry name" value="Thioredoxin-like_sf"/>
</dbReference>
<name>A0A2K8L2L6_9PROT</name>
<dbReference type="Proteomes" id="UP000231637">
    <property type="component" value="Chromosome"/>
</dbReference>
<evidence type="ECO:0000256" key="2">
    <source>
        <dbReference type="PIRSR" id="PIRSR603782-1"/>
    </source>
</evidence>
<keyword evidence="4" id="KW-0472">Membrane</keyword>
<keyword evidence="5" id="KW-0732">Signal</keyword>
<keyword evidence="2" id="KW-0186">Copper</keyword>
<protein>
    <submittedName>
        <fullName evidence="6">Protein SCO1/2</fullName>
    </submittedName>
</protein>
<feature type="signal peptide" evidence="5">
    <location>
        <begin position="1"/>
        <end position="39"/>
    </location>
</feature>
<dbReference type="PANTHER" id="PTHR12151:SF8">
    <property type="entry name" value="THIOREDOXIN DOMAIN-CONTAINING PROTEIN"/>
    <property type="match status" value="1"/>
</dbReference>
<feature type="disulfide bond" description="Redox-active" evidence="3">
    <location>
        <begin position="100"/>
        <end position="104"/>
    </location>
</feature>
<keyword evidence="7" id="KW-1185">Reference proteome</keyword>
<dbReference type="GO" id="GO:0046872">
    <property type="term" value="F:metal ion binding"/>
    <property type="evidence" value="ECO:0007669"/>
    <property type="project" value="UniProtKB-KW"/>
</dbReference>
<evidence type="ECO:0000256" key="3">
    <source>
        <dbReference type="PIRSR" id="PIRSR603782-2"/>
    </source>
</evidence>
<gene>
    <name evidence="6" type="ORF">Ga0123462_0698</name>
</gene>
<dbReference type="OrthoDB" id="9786756at2"/>
<evidence type="ECO:0000256" key="4">
    <source>
        <dbReference type="SAM" id="Phobius"/>
    </source>
</evidence>